<reference evidence="9 10" key="1">
    <citation type="submission" date="2017-10" db="EMBL/GenBank/DDBJ databases">
        <title>The draft genome sequence of Lewinella nigricans NBRC 102662.</title>
        <authorList>
            <person name="Wang K."/>
        </authorList>
    </citation>
    <scope>NUCLEOTIDE SEQUENCE [LARGE SCALE GENOMIC DNA]</scope>
    <source>
        <strain evidence="9 10">NBRC 102662</strain>
    </source>
</reference>
<feature type="transmembrane region" description="Helical" evidence="6">
    <location>
        <begin position="429"/>
        <end position="453"/>
    </location>
</feature>
<dbReference type="GO" id="GO:0005886">
    <property type="term" value="C:plasma membrane"/>
    <property type="evidence" value="ECO:0007669"/>
    <property type="project" value="UniProtKB-SubCell"/>
</dbReference>
<evidence type="ECO:0000256" key="3">
    <source>
        <dbReference type="ARBA" id="ARBA00022692"/>
    </source>
</evidence>
<feature type="transmembrane region" description="Helical" evidence="6">
    <location>
        <begin position="346"/>
        <end position="371"/>
    </location>
</feature>
<evidence type="ECO:0000256" key="6">
    <source>
        <dbReference type="SAM" id="Phobius"/>
    </source>
</evidence>
<organism evidence="9 10">
    <name type="scientific">Flavilitoribacter nigricans (strain ATCC 23147 / DSM 23189 / NBRC 102662 / NCIMB 1420 / SS-2)</name>
    <name type="common">Lewinella nigricans</name>
    <dbReference type="NCBI Taxonomy" id="1122177"/>
    <lineage>
        <taxon>Bacteria</taxon>
        <taxon>Pseudomonadati</taxon>
        <taxon>Bacteroidota</taxon>
        <taxon>Saprospiria</taxon>
        <taxon>Saprospirales</taxon>
        <taxon>Lewinellaceae</taxon>
        <taxon>Flavilitoribacter</taxon>
    </lineage>
</organism>
<keyword evidence="10" id="KW-1185">Reference proteome</keyword>
<evidence type="ECO:0000259" key="7">
    <source>
        <dbReference type="Pfam" id="PF02687"/>
    </source>
</evidence>
<sequence length="802" mass="91286">MFRNYLKVALRNSWKNKLTTFINLFSLAFGIAACLVVYLFIKDERSFDALHAQKDQIYRLNEIQSFPGTNTQHVALSMPGMGPNLHKDYPEVKGYTRFWGRGRRLFERGDQRYLVDKTVMVDSTFLRMFDFPLLSGDRKTALNEPYTVLITQEVADKFFGSEDPVGESLTMGDKPYRVTGLLENAPENSHLQFDVLISMPTVTSENPDFNQQFGSNFMNTYLLMEAGTDMRAFESKMPEFLLRYMPPDAESARNVNDFYQVYYQALPDVHLASMNVEHDYQNYRKFNGTYLKVFALVGIFILLIAGFNFMNLIIARASHRWKEVGVRKAVGALKKQLFSQFLVESVLLGVAAFLLALILNLGFVPLLNLLIDRELSMLYFLDHPLLLILAFALSLALGLLAGIYPAFYLASYDTVRVLKGGNVKSRNSIFTSGLVVLQFGLAIGMIISTLIVVQQLWFMKNKDIGFNKDHIMLVDMNDEANKVFETLKEELKKSSHVRGVTAAGQRIGNNFHQWGFKLKTDSIFGLTPSNVNVDYDYLDVYEIELKEGRGFSRDYASDKDYAFVINESFAEELNVGNPVGLAAGHSYYPDDTLGTIIGVVKDFNFNSLHYDINTLALVVHPDWGYEELSVKISGENIPAAIRDVERTWNEMVPSWPFKYTFLDEHFEELYRSDQQMESVVTIMALLAIFIACMGLFGLAAITTERKVKEIGIRKILGASLGHIMGGLSRNFAVMILIAFIVFSPITWILMQRWLENFAYRIDIQWWVFILGGIMALLIALLTISYHIIRSARANPVESLRYE</sequence>
<protein>
    <submittedName>
        <fullName evidence="9">ABC transporter permease</fullName>
    </submittedName>
</protein>
<dbReference type="OrthoDB" id="5933722at2"/>
<feature type="transmembrane region" description="Helical" evidence="6">
    <location>
        <begin position="679"/>
        <end position="701"/>
    </location>
</feature>
<evidence type="ECO:0000256" key="5">
    <source>
        <dbReference type="ARBA" id="ARBA00023136"/>
    </source>
</evidence>
<feature type="transmembrane region" description="Helical" evidence="6">
    <location>
        <begin position="293"/>
        <end position="314"/>
    </location>
</feature>
<evidence type="ECO:0000256" key="4">
    <source>
        <dbReference type="ARBA" id="ARBA00022989"/>
    </source>
</evidence>
<dbReference type="InterPro" id="IPR050250">
    <property type="entry name" value="Macrolide_Exporter_MacB"/>
</dbReference>
<evidence type="ECO:0000313" key="10">
    <source>
        <dbReference type="Proteomes" id="UP000223913"/>
    </source>
</evidence>
<keyword evidence="5 6" id="KW-0472">Membrane</keyword>
<dbReference type="InterPro" id="IPR003838">
    <property type="entry name" value="ABC3_permease_C"/>
</dbReference>
<feature type="transmembrane region" description="Helical" evidence="6">
    <location>
        <begin position="383"/>
        <end position="409"/>
    </location>
</feature>
<keyword evidence="4 6" id="KW-1133">Transmembrane helix</keyword>
<comment type="subcellular location">
    <subcellularLocation>
        <location evidence="1">Cell membrane</location>
        <topology evidence="1">Multi-pass membrane protein</topology>
    </subcellularLocation>
</comment>
<dbReference type="RefSeq" id="WP_099150799.1">
    <property type="nucleotide sequence ID" value="NZ_PDUD01000020.1"/>
</dbReference>
<feature type="transmembrane region" description="Helical" evidence="6">
    <location>
        <begin position="765"/>
        <end position="788"/>
    </location>
</feature>
<evidence type="ECO:0000256" key="2">
    <source>
        <dbReference type="ARBA" id="ARBA00022475"/>
    </source>
</evidence>
<feature type="transmembrane region" description="Helical" evidence="6">
    <location>
        <begin position="20"/>
        <end position="41"/>
    </location>
</feature>
<feature type="transmembrane region" description="Helical" evidence="6">
    <location>
        <begin position="731"/>
        <end position="753"/>
    </location>
</feature>
<dbReference type="Pfam" id="PF02687">
    <property type="entry name" value="FtsX"/>
    <property type="match status" value="2"/>
</dbReference>
<dbReference type="GO" id="GO:0022857">
    <property type="term" value="F:transmembrane transporter activity"/>
    <property type="evidence" value="ECO:0007669"/>
    <property type="project" value="TreeGrafter"/>
</dbReference>
<dbReference type="Pfam" id="PF12704">
    <property type="entry name" value="MacB_PCD"/>
    <property type="match status" value="2"/>
</dbReference>
<dbReference type="Proteomes" id="UP000223913">
    <property type="component" value="Unassembled WGS sequence"/>
</dbReference>
<gene>
    <name evidence="9" type="ORF">CRP01_14625</name>
</gene>
<evidence type="ECO:0000313" key="9">
    <source>
        <dbReference type="EMBL" id="PHN05708.1"/>
    </source>
</evidence>
<dbReference type="EMBL" id="PDUD01000020">
    <property type="protein sequence ID" value="PHN05708.1"/>
    <property type="molecule type" value="Genomic_DNA"/>
</dbReference>
<dbReference type="PANTHER" id="PTHR30572">
    <property type="entry name" value="MEMBRANE COMPONENT OF TRANSPORTER-RELATED"/>
    <property type="match status" value="1"/>
</dbReference>
<evidence type="ECO:0000259" key="8">
    <source>
        <dbReference type="Pfam" id="PF12704"/>
    </source>
</evidence>
<dbReference type="AlphaFoldDB" id="A0A2D0NBE7"/>
<accession>A0A2D0NBE7</accession>
<dbReference type="PANTHER" id="PTHR30572:SF18">
    <property type="entry name" value="ABC-TYPE MACROLIDE FAMILY EXPORT SYSTEM PERMEASE COMPONENT 2"/>
    <property type="match status" value="1"/>
</dbReference>
<name>A0A2D0NBE7_FLAN2</name>
<keyword evidence="3 6" id="KW-0812">Transmembrane</keyword>
<dbReference type="InterPro" id="IPR025857">
    <property type="entry name" value="MacB_PCD"/>
</dbReference>
<keyword evidence="2" id="KW-1003">Cell membrane</keyword>
<dbReference type="PROSITE" id="PS51257">
    <property type="entry name" value="PROKAR_LIPOPROTEIN"/>
    <property type="match status" value="1"/>
</dbReference>
<comment type="caution">
    <text evidence="9">The sequence shown here is derived from an EMBL/GenBank/DDBJ whole genome shotgun (WGS) entry which is preliminary data.</text>
</comment>
<feature type="domain" description="MacB-like periplasmic core" evidence="8">
    <location>
        <begin position="436"/>
        <end position="645"/>
    </location>
</feature>
<feature type="domain" description="ABC3 transporter permease C-terminal" evidence="7">
    <location>
        <begin position="296"/>
        <end position="411"/>
    </location>
</feature>
<feature type="domain" description="ABC3 transporter permease C-terminal" evidence="7">
    <location>
        <begin position="682"/>
        <end position="795"/>
    </location>
</feature>
<evidence type="ECO:0000256" key="1">
    <source>
        <dbReference type="ARBA" id="ARBA00004651"/>
    </source>
</evidence>
<proteinExistence type="predicted"/>
<feature type="domain" description="MacB-like periplasmic core" evidence="8">
    <location>
        <begin position="20"/>
        <end position="237"/>
    </location>
</feature>